<keyword evidence="3" id="KW-1185">Reference proteome</keyword>
<sequence length="86" mass="9850">MPLLTFVLYLCLLPHPHRSSMNGHCIISHTYDDLPPRTMDIHSNFSVHLLLLLALFTMMRCAFPRIVHPSNSVTAFTNSILNRCDE</sequence>
<feature type="chain" id="PRO_5016728871" evidence="1">
    <location>
        <begin position="20"/>
        <end position="86"/>
    </location>
</feature>
<accession>A0A371DHN3</accession>
<organism evidence="2 3">
    <name type="scientific">Lentinus brumalis</name>
    <dbReference type="NCBI Taxonomy" id="2498619"/>
    <lineage>
        <taxon>Eukaryota</taxon>
        <taxon>Fungi</taxon>
        <taxon>Dikarya</taxon>
        <taxon>Basidiomycota</taxon>
        <taxon>Agaricomycotina</taxon>
        <taxon>Agaricomycetes</taxon>
        <taxon>Polyporales</taxon>
        <taxon>Polyporaceae</taxon>
        <taxon>Lentinus</taxon>
    </lineage>
</organism>
<evidence type="ECO:0000256" key="1">
    <source>
        <dbReference type="SAM" id="SignalP"/>
    </source>
</evidence>
<gene>
    <name evidence="2" type="ORF">OH76DRAFT_238234</name>
</gene>
<dbReference type="EMBL" id="KZ857392">
    <property type="protein sequence ID" value="RDX52032.1"/>
    <property type="molecule type" value="Genomic_DNA"/>
</dbReference>
<protein>
    <submittedName>
        <fullName evidence="2">Uncharacterized protein</fullName>
    </submittedName>
</protein>
<evidence type="ECO:0000313" key="2">
    <source>
        <dbReference type="EMBL" id="RDX52032.1"/>
    </source>
</evidence>
<feature type="signal peptide" evidence="1">
    <location>
        <begin position="1"/>
        <end position="19"/>
    </location>
</feature>
<evidence type="ECO:0000313" key="3">
    <source>
        <dbReference type="Proteomes" id="UP000256964"/>
    </source>
</evidence>
<dbReference type="Proteomes" id="UP000256964">
    <property type="component" value="Unassembled WGS sequence"/>
</dbReference>
<keyword evidence="1" id="KW-0732">Signal</keyword>
<dbReference type="AlphaFoldDB" id="A0A371DHN3"/>
<reference evidence="2 3" key="1">
    <citation type="journal article" date="2018" name="Biotechnol. Biofuels">
        <title>Integrative visual omics of the white-rot fungus Polyporus brumalis exposes the biotechnological potential of its oxidative enzymes for delignifying raw plant biomass.</title>
        <authorList>
            <person name="Miyauchi S."/>
            <person name="Rancon A."/>
            <person name="Drula E."/>
            <person name="Hage H."/>
            <person name="Chaduli D."/>
            <person name="Favel A."/>
            <person name="Grisel S."/>
            <person name="Henrissat B."/>
            <person name="Herpoel-Gimbert I."/>
            <person name="Ruiz-Duenas F.J."/>
            <person name="Chevret D."/>
            <person name="Hainaut M."/>
            <person name="Lin J."/>
            <person name="Wang M."/>
            <person name="Pangilinan J."/>
            <person name="Lipzen A."/>
            <person name="Lesage-Meessen L."/>
            <person name="Navarro D."/>
            <person name="Riley R."/>
            <person name="Grigoriev I.V."/>
            <person name="Zhou S."/>
            <person name="Raouche S."/>
            <person name="Rosso M.N."/>
        </authorList>
    </citation>
    <scope>NUCLEOTIDE SEQUENCE [LARGE SCALE GENOMIC DNA]</scope>
    <source>
        <strain evidence="2 3">BRFM 1820</strain>
    </source>
</reference>
<name>A0A371DHN3_9APHY</name>
<proteinExistence type="predicted"/>